<gene>
    <name evidence="2" type="ORF">M408DRAFT_24215</name>
</gene>
<dbReference type="InterPro" id="IPR041539">
    <property type="entry name" value="CxC5"/>
</dbReference>
<protein>
    <recommendedName>
        <fullName evidence="1">CxC5 like cysteine cluster associated with KDZ domain-containing protein</fullName>
    </recommendedName>
</protein>
<organism evidence="2 3">
    <name type="scientific">Serendipita vermifera MAFF 305830</name>
    <dbReference type="NCBI Taxonomy" id="933852"/>
    <lineage>
        <taxon>Eukaryota</taxon>
        <taxon>Fungi</taxon>
        <taxon>Dikarya</taxon>
        <taxon>Basidiomycota</taxon>
        <taxon>Agaricomycotina</taxon>
        <taxon>Agaricomycetes</taxon>
        <taxon>Sebacinales</taxon>
        <taxon>Serendipitaceae</taxon>
        <taxon>Serendipita</taxon>
    </lineage>
</organism>
<dbReference type="Pfam" id="PF18718">
    <property type="entry name" value="CxC5"/>
    <property type="match status" value="1"/>
</dbReference>
<dbReference type="AlphaFoldDB" id="A0A0C3ATG0"/>
<accession>A0A0C3ATG0</accession>
<reference evidence="3" key="2">
    <citation type="submission" date="2015-01" db="EMBL/GenBank/DDBJ databases">
        <title>Evolutionary Origins and Diversification of the Mycorrhizal Mutualists.</title>
        <authorList>
            <consortium name="DOE Joint Genome Institute"/>
            <consortium name="Mycorrhizal Genomics Consortium"/>
            <person name="Kohler A."/>
            <person name="Kuo A."/>
            <person name="Nagy L.G."/>
            <person name="Floudas D."/>
            <person name="Copeland A."/>
            <person name="Barry K.W."/>
            <person name="Cichocki N."/>
            <person name="Veneault-Fourrey C."/>
            <person name="LaButti K."/>
            <person name="Lindquist E.A."/>
            <person name="Lipzen A."/>
            <person name="Lundell T."/>
            <person name="Morin E."/>
            <person name="Murat C."/>
            <person name="Riley R."/>
            <person name="Ohm R."/>
            <person name="Sun H."/>
            <person name="Tunlid A."/>
            <person name="Henrissat B."/>
            <person name="Grigoriev I.V."/>
            <person name="Hibbett D.S."/>
            <person name="Martin F."/>
        </authorList>
    </citation>
    <scope>NUCLEOTIDE SEQUENCE [LARGE SCALE GENOMIC DNA]</scope>
    <source>
        <strain evidence="3">MAFF 305830</strain>
    </source>
</reference>
<dbReference type="HOGENOM" id="CLU_1185640_0_0_1"/>
<feature type="domain" description="CxC5 like cysteine cluster associated with KDZ" evidence="1">
    <location>
        <begin position="120"/>
        <end position="234"/>
    </location>
</feature>
<sequence>MDPFAYALVKHQDLLRVMTSAQMFLFIELFDHLRAQIATTQPVFGGKTAPITLPVTVQSPLRACLSHETRELDDYAVSYAWEALREVLWHRSLLSNEISMQQRLLELFLRFGPVNEIGCTHFYPPTRTYITSDCPRNPLNARSSASHQLDNPKTHPVTVFTIHHGPIPGYTTLLYFYGCKTTYKADYYIRGDQRVYYLDYFTPNEQPAYIQPSKHIFMEWRLSSFFSSGLAFAW</sequence>
<dbReference type="EMBL" id="KN824296">
    <property type="protein sequence ID" value="KIM27855.1"/>
    <property type="molecule type" value="Genomic_DNA"/>
</dbReference>
<keyword evidence="3" id="KW-1185">Reference proteome</keyword>
<evidence type="ECO:0000259" key="1">
    <source>
        <dbReference type="Pfam" id="PF18718"/>
    </source>
</evidence>
<name>A0A0C3ATG0_SERVB</name>
<reference evidence="2 3" key="1">
    <citation type="submission" date="2014-04" db="EMBL/GenBank/DDBJ databases">
        <authorList>
            <consortium name="DOE Joint Genome Institute"/>
            <person name="Kuo A."/>
            <person name="Zuccaro A."/>
            <person name="Kohler A."/>
            <person name="Nagy L.G."/>
            <person name="Floudas D."/>
            <person name="Copeland A."/>
            <person name="Barry K.W."/>
            <person name="Cichocki N."/>
            <person name="Veneault-Fourrey C."/>
            <person name="LaButti K."/>
            <person name="Lindquist E.A."/>
            <person name="Lipzen A."/>
            <person name="Lundell T."/>
            <person name="Morin E."/>
            <person name="Murat C."/>
            <person name="Sun H."/>
            <person name="Tunlid A."/>
            <person name="Henrissat B."/>
            <person name="Grigoriev I.V."/>
            <person name="Hibbett D.S."/>
            <person name="Martin F."/>
            <person name="Nordberg H.P."/>
            <person name="Cantor M.N."/>
            <person name="Hua S.X."/>
        </authorList>
    </citation>
    <scope>NUCLEOTIDE SEQUENCE [LARGE SCALE GENOMIC DNA]</scope>
    <source>
        <strain evidence="2 3">MAFF 305830</strain>
    </source>
</reference>
<evidence type="ECO:0000313" key="3">
    <source>
        <dbReference type="Proteomes" id="UP000054097"/>
    </source>
</evidence>
<proteinExistence type="predicted"/>
<dbReference type="Proteomes" id="UP000054097">
    <property type="component" value="Unassembled WGS sequence"/>
</dbReference>
<dbReference type="OrthoDB" id="2964775at2759"/>
<evidence type="ECO:0000313" key="2">
    <source>
        <dbReference type="EMBL" id="KIM27855.1"/>
    </source>
</evidence>